<comment type="caution">
    <text evidence="3">The sequence shown here is derived from an EMBL/GenBank/DDBJ whole genome shotgun (WGS) entry which is preliminary data.</text>
</comment>
<accession>A0A9D9DQR3</accession>
<sequence length="145" mass="14855">MGRIANFDPVAANSSGRDFFGGDFSLDTAGSLGMMSSQFGNGHRDNSGAGSGGGTGNGAGAESGGESGNSGGGKPQYVANQFEGGVSSETIDPDRLEFPLGAGKDDTLEDASAKQKIAGIFRGQKAMIWILIALMVYVIWTLIKK</sequence>
<keyword evidence="2" id="KW-0812">Transmembrane</keyword>
<reference evidence="3" key="2">
    <citation type="journal article" date="2021" name="PeerJ">
        <title>Extensive microbial diversity within the chicken gut microbiome revealed by metagenomics and culture.</title>
        <authorList>
            <person name="Gilroy R."/>
            <person name="Ravi A."/>
            <person name="Getino M."/>
            <person name="Pursley I."/>
            <person name="Horton D.L."/>
            <person name="Alikhan N.F."/>
            <person name="Baker D."/>
            <person name="Gharbi K."/>
            <person name="Hall N."/>
            <person name="Watson M."/>
            <person name="Adriaenssens E.M."/>
            <person name="Foster-Nyarko E."/>
            <person name="Jarju S."/>
            <person name="Secka A."/>
            <person name="Antonio M."/>
            <person name="Oren A."/>
            <person name="Chaudhuri R.R."/>
            <person name="La Ragione R."/>
            <person name="Hildebrand F."/>
            <person name="Pallen M.J."/>
        </authorList>
    </citation>
    <scope>NUCLEOTIDE SEQUENCE</scope>
    <source>
        <strain evidence="3">2889</strain>
    </source>
</reference>
<feature type="compositionally biased region" description="Gly residues" evidence="1">
    <location>
        <begin position="49"/>
        <end position="74"/>
    </location>
</feature>
<dbReference type="EMBL" id="JADIMZ010000011">
    <property type="protein sequence ID" value="MBO8431831.1"/>
    <property type="molecule type" value="Genomic_DNA"/>
</dbReference>
<dbReference type="AlphaFoldDB" id="A0A9D9DQR3"/>
<reference evidence="3" key="1">
    <citation type="submission" date="2020-10" db="EMBL/GenBank/DDBJ databases">
        <authorList>
            <person name="Gilroy R."/>
        </authorList>
    </citation>
    <scope>NUCLEOTIDE SEQUENCE</scope>
    <source>
        <strain evidence="3">2889</strain>
    </source>
</reference>
<gene>
    <name evidence="3" type="ORF">IAB08_00850</name>
</gene>
<evidence type="ECO:0000313" key="4">
    <source>
        <dbReference type="Proteomes" id="UP000823612"/>
    </source>
</evidence>
<organism evidence="3 4">
    <name type="scientific">Candidatus Pullibacteroides excrementavium</name>
    <dbReference type="NCBI Taxonomy" id="2840905"/>
    <lineage>
        <taxon>Bacteria</taxon>
        <taxon>Pseudomonadati</taxon>
        <taxon>Bacteroidota</taxon>
        <taxon>Bacteroidia</taxon>
        <taxon>Bacteroidales</taxon>
        <taxon>Candidatus Pullibacteroides</taxon>
    </lineage>
</organism>
<name>A0A9D9DQR3_9BACT</name>
<evidence type="ECO:0000256" key="2">
    <source>
        <dbReference type="SAM" id="Phobius"/>
    </source>
</evidence>
<evidence type="ECO:0000313" key="3">
    <source>
        <dbReference type="EMBL" id="MBO8431831.1"/>
    </source>
</evidence>
<keyword evidence="2" id="KW-0472">Membrane</keyword>
<protein>
    <submittedName>
        <fullName evidence="3">Uncharacterized protein</fullName>
    </submittedName>
</protein>
<proteinExistence type="predicted"/>
<keyword evidence="2" id="KW-1133">Transmembrane helix</keyword>
<feature type="transmembrane region" description="Helical" evidence="2">
    <location>
        <begin position="126"/>
        <end position="143"/>
    </location>
</feature>
<feature type="region of interest" description="Disordered" evidence="1">
    <location>
        <begin position="36"/>
        <end position="105"/>
    </location>
</feature>
<evidence type="ECO:0000256" key="1">
    <source>
        <dbReference type="SAM" id="MobiDB-lite"/>
    </source>
</evidence>
<dbReference type="Proteomes" id="UP000823612">
    <property type="component" value="Unassembled WGS sequence"/>
</dbReference>